<keyword evidence="3" id="KW-1185">Reference proteome</keyword>
<evidence type="ECO:0000313" key="3">
    <source>
        <dbReference type="Proteomes" id="UP001358614"/>
    </source>
</evidence>
<dbReference type="GeneID" id="91099117"/>
<feature type="chain" id="PRO_5043399572" evidence="1">
    <location>
        <begin position="22"/>
        <end position="427"/>
    </location>
</feature>
<feature type="signal peptide" evidence="1">
    <location>
        <begin position="1"/>
        <end position="21"/>
    </location>
</feature>
<protein>
    <submittedName>
        <fullName evidence="2">Uncharacterized protein</fullName>
    </submittedName>
</protein>
<evidence type="ECO:0000256" key="1">
    <source>
        <dbReference type="SAM" id="SignalP"/>
    </source>
</evidence>
<dbReference type="Proteomes" id="UP001358614">
    <property type="component" value="Chromosome 1"/>
</dbReference>
<gene>
    <name evidence="2" type="ORF">V865_000313</name>
</gene>
<reference evidence="2 3" key="1">
    <citation type="submission" date="2024-01" db="EMBL/GenBank/DDBJ databases">
        <title>Comparative genomics of Cryptococcus and Kwoniella reveals pathogenesis evolution and contrasting modes of karyotype evolution via chromosome fusion or intercentromeric recombination.</title>
        <authorList>
            <person name="Coelho M.A."/>
            <person name="David-Palma M."/>
            <person name="Shea T."/>
            <person name="Bowers K."/>
            <person name="McGinley-Smith S."/>
            <person name="Mohammad A.W."/>
            <person name="Gnirke A."/>
            <person name="Yurkov A.M."/>
            <person name="Nowrousian M."/>
            <person name="Sun S."/>
            <person name="Cuomo C.A."/>
            <person name="Heitman J."/>
        </authorList>
    </citation>
    <scope>NUCLEOTIDE SEQUENCE [LARGE SCALE GENOMIC DNA]</scope>
    <source>
        <strain evidence="2 3">PYCC6329</strain>
    </source>
</reference>
<accession>A0AAX4K7Y8</accession>
<sequence>MWTIIWLITFSFTLSLRTVLGQRDCPTVTVPSVTTSVEIVTESTTTTSTDTLSYCYEYTTVYVHRTRAAEVEDFAFFTLTPVPTANPAASPTSNPTSTTSTIFVNNCETTSLPDLDLRGMTNAERLKRGLPLNKPRFRKPGFLPRPRQEPSCITTVYVTTPTTTQTTTTTTTTFTEETVTCLLTIEETVYVTLEDARAGAAATRVDANDREISPAKITPGVSPPDVHHPPLMISPSPLRPLTEHVKVDWNDALDVDSSALGECTSLAYYKPLSSLNRSSYPDSKPDTQDLSASSTCTAIIRRVLIHLIPNQNVDQPRLIDLRRIGAQADCHSPIETAQVAPTADEIEELLPFTPGLPEKMKGWSNHLGGPSSQIDPSQSQDLIVELQDMEEHENAVQFDLQTSGRQDSLQQLVEKTGRAALRKRNIS</sequence>
<proteinExistence type="predicted"/>
<keyword evidence="1" id="KW-0732">Signal</keyword>
<evidence type="ECO:0000313" key="2">
    <source>
        <dbReference type="EMBL" id="WWD02274.1"/>
    </source>
</evidence>
<dbReference type="RefSeq" id="XP_066080241.1">
    <property type="nucleotide sequence ID" value="XM_066224144.1"/>
</dbReference>
<dbReference type="AlphaFoldDB" id="A0AAX4K7Y8"/>
<dbReference type="EMBL" id="CP144089">
    <property type="protein sequence ID" value="WWD02274.1"/>
    <property type="molecule type" value="Genomic_DNA"/>
</dbReference>
<organism evidence="2 3">
    <name type="scientific">Kwoniella europaea PYCC6329</name>
    <dbReference type="NCBI Taxonomy" id="1423913"/>
    <lineage>
        <taxon>Eukaryota</taxon>
        <taxon>Fungi</taxon>
        <taxon>Dikarya</taxon>
        <taxon>Basidiomycota</taxon>
        <taxon>Agaricomycotina</taxon>
        <taxon>Tremellomycetes</taxon>
        <taxon>Tremellales</taxon>
        <taxon>Cryptococcaceae</taxon>
        <taxon>Kwoniella</taxon>
    </lineage>
</organism>
<dbReference type="KEGG" id="ker:91099117"/>
<name>A0AAX4K7Y8_9TREE</name>